<keyword evidence="2" id="KW-1185">Reference proteome</keyword>
<name>A0A564Z6U4_HYMDI</name>
<evidence type="ECO:0000313" key="1">
    <source>
        <dbReference type="EMBL" id="VUZ55146.1"/>
    </source>
</evidence>
<protein>
    <submittedName>
        <fullName evidence="1">Uncharacterized protein</fullName>
    </submittedName>
</protein>
<dbReference type="AlphaFoldDB" id="A0A564Z6U4"/>
<reference evidence="1 2" key="1">
    <citation type="submission" date="2019-07" db="EMBL/GenBank/DDBJ databases">
        <authorList>
            <person name="Jastrzebski P J."/>
            <person name="Paukszto L."/>
            <person name="Jastrzebski P J."/>
        </authorList>
    </citation>
    <scope>NUCLEOTIDE SEQUENCE [LARGE SCALE GENOMIC DNA]</scope>
    <source>
        <strain evidence="1 2">WMS-il1</strain>
    </source>
</reference>
<accession>A0A564Z6U4</accession>
<sequence>MSTNSMKLATHALDVMHSLPPTNPLSLANTHIRQACEPIRDQTDSKPTKLPPIYGESVDASWIETHNQIIDQLSTVREELLKYMESSSCQVEGTILSEKPVDNLSEMLKDVQEGINNVYYFVKKMKNIEKASYDIQQASEQLTFITLNEEISRLKT</sequence>
<proteinExistence type="predicted"/>
<dbReference type="EMBL" id="CABIJS010000688">
    <property type="protein sequence ID" value="VUZ55146.1"/>
    <property type="molecule type" value="Genomic_DNA"/>
</dbReference>
<feature type="non-terminal residue" evidence="1">
    <location>
        <position position="156"/>
    </location>
</feature>
<dbReference type="Proteomes" id="UP000321570">
    <property type="component" value="Unassembled WGS sequence"/>
</dbReference>
<evidence type="ECO:0000313" key="2">
    <source>
        <dbReference type="Proteomes" id="UP000321570"/>
    </source>
</evidence>
<organism evidence="1 2">
    <name type="scientific">Hymenolepis diminuta</name>
    <name type="common">Rat tapeworm</name>
    <dbReference type="NCBI Taxonomy" id="6216"/>
    <lineage>
        <taxon>Eukaryota</taxon>
        <taxon>Metazoa</taxon>
        <taxon>Spiralia</taxon>
        <taxon>Lophotrochozoa</taxon>
        <taxon>Platyhelminthes</taxon>
        <taxon>Cestoda</taxon>
        <taxon>Eucestoda</taxon>
        <taxon>Cyclophyllidea</taxon>
        <taxon>Hymenolepididae</taxon>
        <taxon>Hymenolepis</taxon>
    </lineage>
</organism>
<gene>
    <name evidence="1" type="ORF">WMSIL1_LOCUS13079</name>
</gene>